<evidence type="ECO:0000313" key="3">
    <source>
        <dbReference type="Proteomes" id="UP001454036"/>
    </source>
</evidence>
<name>A0AAV3RVS4_LITER</name>
<accession>A0AAV3RVS4</accession>
<organism evidence="2 3">
    <name type="scientific">Lithospermum erythrorhizon</name>
    <name type="common">Purple gromwell</name>
    <name type="synonym">Lithospermum officinale var. erythrorhizon</name>
    <dbReference type="NCBI Taxonomy" id="34254"/>
    <lineage>
        <taxon>Eukaryota</taxon>
        <taxon>Viridiplantae</taxon>
        <taxon>Streptophyta</taxon>
        <taxon>Embryophyta</taxon>
        <taxon>Tracheophyta</taxon>
        <taxon>Spermatophyta</taxon>
        <taxon>Magnoliopsida</taxon>
        <taxon>eudicotyledons</taxon>
        <taxon>Gunneridae</taxon>
        <taxon>Pentapetalae</taxon>
        <taxon>asterids</taxon>
        <taxon>lamiids</taxon>
        <taxon>Boraginales</taxon>
        <taxon>Boraginaceae</taxon>
        <taxon>Boraginoideae</taxon>
        <taxon>Lithospermeae</taxon>
        <taxon>Lithospermum</taxon>
    </lineage>
</organism>
<evidence type="ECO:0000313" key="2">
    <source>
        <dbReference type="EMBL" id="GAA0185362.1"/>
    </source>
</evidence>
<comment type="caution">
    <text evidence="2">The sequence shown here is derived from an EMBL/GenBank/DDBJ whole genome shotgun (WGS) entry which is preliminary data.</text>
</comment>
<feature type="region of interest" description="Disordered" evidence="1">
    <location>
        <begin position="1"/>
        <end position="23"/>
    </location>
</feature>
<dbReference type="Proteomes" id="UP001454036">
    <property type="component" value="Unassembled WGS sequence"/>
</dbReference>
<dbReference type="EMBL" id="BAABME010012655">
    <property type="protein sequence ID" value="GAA0185362.1"/>
    <property type="molecule type" value="Genomic_DNA"/>
</dbReference>
<sequence>MKKGYLLSKGRNSRKENVLQQKENAGQSMLLVLTPKKHWWRLSSRSATQGEPLKEISMKCSKKTDVARYLQCEETSEDTNKENSTTQ</sequence>
<protein>
    <submittedName>
        <fullName evidence="2">Uncharacterized protein</fullName>
    </submittedName>
</protein>
<dbReference type="AlphaFoldDB" id="A0AAV3RVS4"/>
<keyword evidence="3" id="KW-1185">Reference proteome</keyword>
<proteinExistence type="predicted"/>
<evidence type="ECO:0000256" key="1">
    <source>
        <dbReference type="SAM" id="MobiDB-lite"/>
    </source>
</evidence>
<reference evidence="2 3" key="1">
    <citation type="submission" date="2024-01" db="EMBL/GenBank/DDBJ databases">
        <title>The complete chloroplast genome sequence of Lithospermum erythrorhizon: insights into the phylogenetic relationship among Boraginaceae species and the maternal lineages of purple gromwells.</title>
        <authorList>
            <person name="Okada T."/>
            <person name="Watanabe K."/>
        </authorList>
    </citation>
    <scope>NUCLEOTIDE SEQUENCE [LARGE SCALE GENOMIC DNA]</scope>
</reference>
<gene>
    <name evidence="2" type="ORF">LIER_32650</name>
</gene>